<evidence type="ECO:0000259" key="1">
    <source>
        <dbReference type="Pfam" id="PF02541"/>
    </source>
</evidence>
<dbReference type="Gene3D" id="3.30.420.150">
    <property type="entry name" value="Exopolyphosphatase. Domain 2"/>
    <property type="match status" value="1"/>
</dbReference>
<dbReference type="CDD" id="cd24052">
    <property type="entry name" value="ASKHA_NBD_HpPPX-GppA-like"/>
    <property type="match status" value="1"/>
</dbReference>
<dbReference type="EMBL" id="AEUP01000023">
    <property type="protein sequence ID" value="EGE48019.1"/>
    <property type="molecule type" value="Genomic_DNA"/>
</dbReference>
<evidence type="ECO:0000313" key="3">
    <source>
        <dbReference type="EMBL" id="EGE48019.1"/>
    </source>
</evidence>
<dbReference type="Pfam" id="PF02541">
    <property type="entry name" value="Ppx-GppA"/>
    <property type="match status" value="1"/>
</dbReference>
<protein>
    <submittedName>
        <fullName evidence="3">Guanosine-5'-triphosphate,3'-diphosphate pyrophosphatase</fullName>
    </submittedName>
</protein>
<dbReference type="AlphaFoldDB" id="F1YSZ5"/>
<dbReference type="Gene3D" id="1.10.3210.10">
    <property type="entry name" value="Hypothetical protein af1432"/>
    <property type="match status" value="1"/>
</dbReference>
<dbReference type="SUPFAM" id="SSF109604">
    <property type="entry name" value="HD-domain/PDEase-like"/>
    <property type="match status" value="1"/>
</dbReference>
<dbReference type="GO" id="GO:0016462">
    <property type="term" value="F:pyrophosphatase activity"/>
    <property type="evidence" value="ECO:0007669"/>
    <property type="project" value="TreeGrafter"/>
</dbReference>
<name>F1YSZ5_9PROT</name>
<dbReference type="SUPFAM" id="SSF53067">
    <property type="entry name" value="Actin-like ATPase domain"/>
    <property type="match status" value="2"/>
</dbReference>
<reference evidence="3 4" key="1">
    <citation type="journal article" date="2011" name="Science">
        <title>Drosophila microbiome modulates host developmental and metabolic homeostasis via insulin signaling.</title>
        <authorList>
            <person name="Shin S.C."/>
            <person name="Kim S.H."/>
            <person name="You H."/>
            <person name="Kim B."/>
            <person name="Kim A.C."/>
            <person name="Lee K.A."/>
            <person name="Yoon J.H."/>
            <person name="Ryu J.H."/>
            <person name="Lee W.J."/>
        </authorList>
    </citation>
    <scope>NUCLEOTIDE SEQUENCE [LARGE SCALE GENOMIC DNA]</scope>
    <source>
        <strain evidence="3 4">DM001</strain>
    </source>
</reference>
<dbReference type="InterPro" id="IPR050273">
    <property type="entry name" value="GppA/Ppx_hydrolase"/>
</dbReference>
<evidence type="ECO:0000259" key="2">
    <source>
        <dbReference type="Pfam" id="PF21697"/>
    </source>
</evidence>
<dbReference type="PANTHER" id="PTHR30005">
    <property type="entry name" value="EXOPOLYPHOSPHATASE"/>
    <property type="match status" value="1"/>
</dbReference>
<dbReference type="PANTHER" id="PTHR30005:SF0">
    <property type="entry name" value="RETROGRADE REGULATION PROTEIN 2"/>
    <property type="match status" value="1"/>
</dbReference>
<organism evidence="3 4">
    <name type="scientific">Acetobacter pomorum DM001</name>
    <dbReference type="NCBI Taxonomy" id="945681"/>
    <lineage>
        <taxon>Bacteria</taxon>
        <taxon>Pseudomonadati</taxon>
        <taxon>Pseudomonadota</taxon>
        <taxon>Alphaproteobacteria</taxon>
        <taxon>Acetobacterales</taxon>
        <taxon>Acetobacteraceae</taxon>
        <taxon>Acetobacter</taxon>
    </lineage>
</organism>
<accession>F1YSZ5</accession>
<dbReference type="InterPro" id="IPR048951">
    <property type="entry name" value="Ppx_C"/>
</dbReference>
<dbReference type="Pfam" id="PF21697">
    <property type="entry name" value="Ppx_C"/>
    <property type="match status" value="1"/>
</dbReference>
<dbReference type="InterPro" id="IPR003695">
    <property type="entry name" value="Ppx_GppA_N"/>
</dbReference>
<feature type="domain" description="Ppx/GppA phosphatase N-terminal" evidence="1">
    <location>
        <begin position="39"/>
        <end position="311"/>
    </location>
</feature>
<evidence type="ECO:0000313" key="4">
    <source>
        <dbReference type="Proteomes" id="UP000018454"/>
    </source>
</evidence>
<dbReference type="Gene3D" id="3.30.420.40">
    <property type="match status" value="1"/>
</dbReference>
<dbReference type="InterPro" id="IPR043129">
    <property type="entry name" value="ATPase_NBD"/>
</dbReference>
<proteinExistence type="predicted"/>
<gene>
    <name evidence="3" type="primary">gppA</name>
    <name evidence="3" type="ORF">APO_1052</name>
</gene>
<comment type="caution">
    <text evidence="3">The sequence shown here is derived from an EMBL/GenBank/DDBJ whole genome shotgun (WGS) entry which is preliminary data.</text>
</comment>
<dbReference type="Proteomes" id="UP000018454">
    <property type="component" value="Unassembled WGS sequence"/>
</dbReference>
<feature type="domain" description="Exopolyphosphatase C-terminal" evidence="2">
    <location>
        <begin position="339"/>
        <end position="502"/>
    </location>
</feature>
<sequence length="512" mass="56438">MFQTVQPVFANGEGVLMEADQPCRSAVVDLGSNSVRLVVFEGRSRNPLPIFNEKAVLRLGRGLTETGKLNEEGVEMAKEVLSRFHAIARAMKADPFEILATAAVRDASNGPAFVQALRESMPGVPIRILSGEEEADHSAIGVMCGIPGASGLVADVGGGSLELIRLTPQGRHDATTLPLGMIRLADRSGRDLDKAKTLADKDIGGVEWLPKVKGSTLYLVGGAFRALARLQIARTQYPLNIVHYYTMDVQEAREMTGWLQNSSRRSLERLPGAPRKRLDDTPFAAMVLRRLMKKVQPDKIVFCVDGLREGWYMLKVAPDILAQNPMDVVAREMCARFGRSNSLPYALMQWTDFLRPEETAEEKYLRHLACYLSDIGSHDHPEYRAEQTYWRILRVQSGGFDHPSRAWLALALAIRYAADQQALFLATSRALLSEQDWKSAVVLGLALRLAYSLSGGAGRLLEGTSLEWEEDALVLILTSTRVAVKGESVRRGLERLGQALGVATRFEIELVG</sequence>